<comment type="subcellular location">
    <subcellularLocation>
        <location evidence="1">Cell membrane</location>
        <topology evidence="1">Multi-pass membrane protein</topology>
    </subcellularLocation>
</comment>
<keyword evidence="2" id="KW-0813">Transport</keyword>
<evidence type="ECO:0000256" key="5">
    <source>
        <dbReference type="ARBA" id="ARBA00022989"/>
    </source>
</evidence>
<proteinExistence type="predicted"/>
<dbReference type="InterPro" id="IPR027417">
    <property type="entry name" value="P-loop_NTPase"/>
</dbReference>
<dbReference type="GO" id="GO:0042626">
    <property type="term" value="F:ATPase-coupled transmembrane transporter activity"/>
    <property type="evidence" value="ECO:0007669"/>
    <property type="project" value="TreeGrafter"/>
</dbReference>
<feature type="non-terminal residue" evidence="7">
    <location>
        <position position="1"/>
    </location>
</feature>
<evidence type="ECO:0000313" key="8">
    <source>
        <dbReference type="Proteomes" id="UP000335636"/>
    </source>
</evidence>
<feature type="non-terminal residue" evidence="7">
    <location>
        <position position="89"/>
    </location>
</feature>
<organism evidence="7 8">
    <name type="scientific">Marmota monax</name>
    <name type="common">Woodchuck</name>
    <dbReference type="NCBI Taxonomy" id="9995"/>
    <lineage>
        <taxon>Eukaryota</taxon>
        <taxon>Metazoa</taxon>
        <taxon>Chordata</taxon>
        <taxon>Craniata</taxon>
        <taxon>Vertebrata</taxon>
        <taxon>Euteleostomi</taxon>
        <taxon>Mammalia</taxon>
        <taxon>Eutheria</taxon>
        <taxon>Euarchontoglires</taxon>
        <taxon>Glires</taxon>
        <taxon>Rodentia</taxon>
        <taxon>Sciuromorpha</taxon>
        <taxon>Sciuridae</taxon>
        <taxon>Xerinae</taxon>
        <taxon>Marmotini</taxon>
        <taxon>Marmota</taxon>
    </lineage>
</organism>
<evidence type="ECO:0000256" key="2">
    <source>
        <dbReference type="ARBA" id="ARBA00022448"/>
    </source>
</evidence>
<keyword evidence="6" id="KW-0472">Membrane</keyword>
<sequence>LLDILAARKEPRVLYENVWVHEVPHPDNFQCNSGYVVQDDVVMSTLTVRENMWFSASLRLPTTMSKKRKNKRIKKVIEKLGLCEVADSK</sequence>
<dbReference type="InterPro" id="IPR050352">
    <property type="entry name" value="ABCG_transporters"/>
</dbReference>
<dbReference type="Proteomes" id="UP000335636">
    <property type="component" value="Unassembled WGS sequence"/>
</dbReference>
<evidence type="ECO:0000313" key="7">
    <source>
        <dbReference type="EMBL" id="VTJ84714.1"/>
    </source>
</evidence>
<accession>A0A5E4CSF0</accession>
<dbReference type="SUPFAM" id="SSF52540">
    <property type="entry name" value="P-loop containing nucleoside triphosphate hydrolases"/>
    <property type="match status" value="1"/>
</dbReference>
<dbReference type="GO" id="GO:0005886">
    <property type="term" value="C:plasma membrane"/>
    <property type="evidence" value="ECO:0007669"/>
    <property type="project" value="UniProtKB-SubCell"/>
</dbReference>
<reference evidence="7" key="1">
    <citation type="submission" date="2019-04" db="EMBL/GenBank/DDBJ databases">
        <authorList>
            <person name="Alioto T."/>
            <person name="Alioto T."/>
        </authorList>
    </citation>
    <scope>NUCLEOTIDE SEQUENCE [LARGE SCALE GENOMIC DNA]</scope>
</reference>
<name>A0A5E4CSF0_MARMO</name>
<evidence type="ECO:0000256" key="4">
    <source>
        <dbReference type="ARBA" id="ARBA00022692"/>
    </source>
</evidence>
<dbReference type="GO" id="GO:0032217">
    <property type="term" value="F:riboflavin transmembrane transporter activity"/>
    <property type="evidence" value="ECO:0007669"/>
    <property type="project" value="TreeGrafter"/>
</dbReference>
<evidence type="ECO:0000256" key="6">
    <source>
        <dbReference type="ARBA" id="ARBA00023136"/>
    </source>
</evidence>
<keyword evidence="3" id="KW-1003">Cell membrane</keyword>
<dbReference type="GO" id="GO:0015562">
    <property type="term" value="F:efflux transmembrane transporter activity"/>
    <property type="evidence" value="ECO:0007669"/>
    <property type="project" value="TreeGrafter"/>
</dbReference>
<gene>
    <name evidence="7" type="ORF">MONAX_5E019219</name>
</gene>
<evidence type="ECO:0000256" key="3">
    <source>
        <dbReference type="ARBA" id="ARBA00022475"/>
    </source>
</evidence>
<comment type="caution">
    <text evidence="7">The sequence shown here is derived from an EMBL/GenBank/DDBJ whole genome shotgun (WGS) entry which is preliminary data.</text>
</comment>
<keyword evidence="8" id="KW-1185">Reference proteome</keyword>
<evidence type="ECO:0000256" key="1">
    <source>
        <dbReference type="ARBA" id="ARBA00004651"/>
    </source>
</evidence>
<dbReference type="PANTHER" id="PTHR48041">
    <property type="entry name" value="ABC TRANSPORTER G FAMILY MEMBER 28"/>
    <property type="match status" value="1"/>
</dbReference>
<protein>
    <recommendedName>
        <fullName evidence="9">ABC transporter domain-containing protein</fullName>
    </recommendedName>
</protein>
<dbReference type="AlphaFoldDB" id="A0A5E4CSF0"/>
<keyword evidence="5" id="KW-1133">Transmembrane helix</keyword>
<dbReference type="Gene3D" id="3.40.50.300">
    <property type="entry name" value="P-loop containing nucleotide triphosphate hydrolases"/>
    <property type="match status" value="1"/>
</dbReference>
<dbReference type="PANTHER" id="PTHR48041:SF92">
    <property type="entry name" value="BROAD SUBSTRATE SPECIFICITY ATP-BINDING CASSETTE TRANSPORTER ABCG2"/>
    <property type="match status" value="1"/>
</dbReference>
<evidence type="ECO:0008006" key="9">
    <source>
        <dbReference type="Google" id="ProtNLM"/>
    </source>
</evidence>
<dbReference type="EMBL" id="CABDUW010001932">
    <property type="protein sequence ID" value="VTJ84714.1"/>
    <property type="molecule type" value="Genomic_DNA"/>
</dbReference>
<keyword evidence="4" id="KW-0812">Transmembrane</keyword>